<proteinExistence type="predicted"/>
<evidence type="ECO:0000313" key="1">
    <source>
        <dbReference type="EnsemblMetazoa" id="AALB014777-PA"/>
    </source>
</evidence>
<protein>
    <submittedName>
        <fullName evidence="1">Uncharacterized protein</fullName>
    </submittedName>
</protein>
<dbReference type="AlphaFoldDB" id="A0A182FYU6"/>
<dbReference type="VEuPathDB" id="VectorBase:AALB014777"/>
<name>A0A182FYU6_ANOAL</name>
<reference evidence="1 2" key="1">
    <citation type="journal article" date="2017" name="G3 (Bethesda)">
        <title>The Physical Genome Mapping of Anopheles albimanus Corrected Scaffold Misassemblies and Identified Interarm Rearrangements in Genus Anopheles.</title>
        <authorList>
            <person name="Artemov G.N."/>
            <person name="Peery A.N."/>
            <person name="Jiang X."/>
            <person name="Tu Z."/>
            <person name="Stegniy V.N."/>
            <person name="Sharakhova M.V."/>
            <person name="Sharakhov I.V."/>
        </authorList>
    </citation>
    <scope>NUCLEOTIDE SEQUENCE [LARGE SCALE GENOMIC DNA]</scope>
    <source>
        <strain evidence="1 2">ALBI9_A</strain>
    </source>
</reference>
<reference evidence="1" key="2">
    <citation type="submission" date="2022-08" db="UniProtKB">
        <authorList>
            <consortium name="EnsemblMetazoa"/>
        </authorList>
    </citation>
    <scope>IDENTIFICATION</scope>
    <source>
        <strain evidence="1">STECLA/ALBI9_A</strain>
    </source>
</reference>
<dbReference type="EnsemblMetazoa" id="AALB014777-RA">
    <property type="protein sequence ID" value="AALB014777-PA"/>
    <property type="gene ID" value="AALB014777"/>
</dbReference>
<organism evidence="1 2">
    <name type="scientific">Anopheles albimanus</name>
    <name type="common">New world malaria mosquito</name>
    <dbReference type="NCBI Taxonomy" id="7167"/>
    <lineage>
        <taxon>Eukaryota</taxon>
        <taxon>Metazoa</taxon>
        <taxon>Ecdysozoa</taxon>
        <taxon>Arthropoda</taxon>
        <taxon>Hexapoda</taxon>
        <taxon>Insecta</taxon>
        <taxon>Pterygota</taxon>
        <taxon>Neoptera</taxon>
        <taxon>Endopterygota</taxon>
        <taxon>Diptera</taxon>
        <taxon>Nematocera</taxon>
        <taxon>Culicoidea</taxon>
        <taxon>Culicidae</taxon>
        <taxon>Anophelinae</taxon>
        <taxon>Anopheles</taxon>
    </lineage>
</organism>
<keyword evidence="2" id="KW-1185">Reference proteome</keyword>
<evidence type="ECO:0000313" key="2">
    <source>
        <dbReference type="Proteomes" id="UP000069272"/>
    </source>
</evidence>
<dbReference type="Proteomes" id="UP000069272">
    <property type="component" value="Chromosome 2R"/>
</dbReference>
<sequence length="115" mass="12437">RSSSSSSIWTTARYRVIGDDCSPSGGPGFVDPIILCFPCSFHRSCRSRENETHRGEGAEIRCDCRLVVAGTGVIGSCCSAHGIGTVPGRLSNRKRTLRGDGPARLGRAAWRMQQR</sequence>
<accession>A0A182FYU6</accession>